<comment type="caution">
    <text evidence="2">The sequence shown here is derived from an EMBL/GenBank/DDBJ whole genome shotgun (WGS) entry which is preliminary data.</text>
</comment>
<feature type="region of interest" description="Disordered" evidence="1">
    <location>
        <begin position="1"/>
        <end position="53"/>
    </location>
</feature>
<keyword evidence="3" id="KW-1185">Reference proteome</keyword>
<dbReference type="Proteomes" id="UP000545286">
    <property type="component" value="Unassembled WGS sequence"/>
</dbReference>
<feature type="compositionally biased region" description="Basic and acidic residues" evidence="1">
    <location>
        <begin position="40"/>
        <end position="53"/>
    </location>
</feature>
<dbReference type="RefSeq" id="WP_183623754.1">
    <property type="nucleotide sequence ID" value="NZ_JACHWJ010000001.1"/>
</dbReference>
<gene>
    <name evidence="2" type="ORF">FHX72_001321</name>
</gene>
<reference evidence="2 3" key="1">
    <citation type="submission" date="2020-08" db="EMBL/GenBank/DDBJ databases">
        <title>Sequencing the genomes of 1000 actinobacteria strains.</title>
        <authorList>
            <person name="Klenk H.-P."/>
        </authorList>
    </citation>
    <scope>NUCLEOTIDE SEQUENCE [LARGE SCALE GENOMIC DNA]</scope>
    <source>
        <strain evidence="2 3">DSM 20419</strain>
    </source>
</reference>
<evidence type="ECO:0000313" key="2">
    <source>
        <dbReference type="EMBL" id="MBB2957209.1"/>
    </source>
</evidence>
<protein>
    <submittedName>
        <fullName evidence="2">Uncharacterized protein</fullName>
    </submittedName>
</protein>
<feature type="compositionally biased region" description="Basic and acidic residues" evidence="1">
    <location>
        <begin position="1"/>
        <end position="27"/>
    </location>
</feature>
<sequence length="53" mass="6243">MGHEKNEELRDEHEQQEEHRQEHRDEAFEAGNGAVDDEGSQDRRREDGVRDLA</sequence>
<dbReference type="AlphaFoldDB" id="A0A7W4UNB6"/>
<dbReference type="EMBL" id="JACHWJ010000001">
    <property type="protein sequence ID" value="MBB2957209.1"/>
    <property type="molecule type" value="Genomic_DNA"/>
</dbReference>
<organism evidence="2 3">
    <name type="scientific">Pseudoclavibacter helvolus</name>
    <dbReference type="NCBI Taxonomy" id="255205"/>
    <lineage>
        <taxon>Bacteria</taxon>
        <taxon>Bacillati</taxon>
        <taxon>Actinomycetota</taxon>
        <taxon>Actinomycetes</taxon>
        <taxon>Micrococcales</taxon>
        <taxon>Microbacteriaceae</taxon>
        <taxon>Pseudoclavibacter</taxon>
    </lineage>
</organism>
<accession>A0A7W4UNB6</accession>
<evidence type="ECO:0000313" key="3">
    <source>
        <dbReference type="Proteomes" id="UP000545286"/>
    </source>
</evidence>
<evidence type="ECO:0000256" key="1">
    <source>
        <dbReference type="SAM" id="MobiDB-lite"/>
    </source>
</evidence>
<name>A0A7W4UNB6_9MICO</name>
<proteinExistence type="predicted"/>